<dbReference type="InterPro" id="IPR007507">
    <property type="entry name" value="Glycos_transf_N"/>
</dbReference>
<comment type="similarity">
    <text evidence="5 18">Belongs to the protein kinase superfamily. KdkA/RfaP family.</text>
</comment>
<comment type="subcellular location">
    <subcellularLocation>
        <location evidence="2 18">Cell inner membrane</location>
        <topology evidence="2 18">Peripheral membrane protein</topology>
        <orientation evidence="2 18">Cytoplasmic side</orientation>
    </subcellularLocation>
    <subcellularLocation>
        <location evidence="1">Cell inner membrane</location>
        <topology evidence="1">Single-pass membrane protein</topology>
        <orientation evidence="1">Cytoplasmic side</orientation>
    </subcellularLocation>
</comment>
<comment type="similarity">
    <text evidence="4">Belongs to the glycosyltransferase group 1 family. Glycosyltransferase 30 subfamily.</text>
</comment>
<evidence type="ECO:0000259" key="22">
    <source>
        <dbReference type="Pfam" id="PF04413"/>
    </source>
</evidence>
<dbReference type="GO" id="GO:0016301">
    <property type="term" value="F:kinase activity"/>
    <property type="evidence" value="ECO:0007669"/>
    <property type="project" value="UniProtKB-KW"/>
</dbReference>
<dbReference type="GO" id="GO:0005886">
    <property type="term" value="C:plasma membrane"/>
    <property type="evidence" value="ECO:0007669"/>
    <property type="project" value="UniProtKB-SubCell"/>
</dbReference>
<comment type="catalytic activity">
    <reaction evidence="17">
        <text>lipid IVA (E. coli) + CMP-3-deoxy-beta-D-manno-octulosonate = alpha-Kdo-(2-&gt;6)-lipid IVA (E. coli) + CMP + H(+)</text>
        <dbReference type="Rhea" id="RHEA:28066"/>
        <dbReference type="ChEBI" id="CHEBI:15378"/>
        <dbReference type="ChEBI" id="CHEBI:58603"/>
        <dbReference type="ChEBI" id="CHEBI:60364"/>
        <dbReference type="ChEBI" id="CHEBI:60377"/>
        <dbReference type="ChEBI" id="CHEBI:85987"/>
        <dbReference type="EC" id="2.4.99.12"/>
    </reaction>
</comment>
<dbReference type="NCBIfam" id="NF002475">
    <property type="entry name" value="PRK01723.1"/>
    <property type="match status" value="1"/>
</dbReference>
<dbReference type="GO" id="GO:0005524">
    <property type="term" value="F:ATP binding"/>
    <property type="evidence" value="ECO:0007669"/>
    <property type="project" value="UniProtKB-UniRule"/>
</dbReference>
<dbReference type="Proteomes" id="UP000219353">
    <property type="component" value="Unassembled WGS sequence"/>
</dbReference>
<dbReference type="OrthoDB" id="9789797at2"/>
<evidence type="ECO:0000256" key="21">
    <source>
        <dbReference type="SAM" id="Phobius"/>
    </source>
</evidence>
<evidence type="ECO:0000256" key="19">
    <source>
        <dbReference type="PIRSR" id="PIRSR639901-1"/>
    </source>
</evidence>
<feature type="transmembrane region" description="Helical" evidence="21">
    <location>
        <begin position="12"/>
        <end position="30"/>
    </location>
</feature>
<evidence type="ECO:0000256" key="5">
    <source>
        <dbReference type="ARBA" id="ARBA00010327"/>
    </source>
</evidence>
<dbReference type="NCBIfam" id="NF004388">
    <property type="entry name" value="PRK05749.1-4"/>
    <property type="match status" value="1"/>
</dbReference>
<evidence type="ECO:0000256" key="8">
    <source>
        <dbReference type="ARBA" id="ARBA00022679"/>
    </source>
</evidence>
<keyword evidence="10 18" id="KW-0418">Kinase</keyword>
<accession>A0A285IPW5</accession>
<keyword evidence="13 18" id="KW-0448">Lipopolysaccharide biosynthesis</keyword>
<gene>
    <name evidence="18" type="primary">kdkA</name>
    <name evidence="23" type="ORF">SAMN06297280_1602</name>
</gene>
<keyword evidence="6 18" id="KW-1003">Cell membrane</keyword>
<dbReference type="Pfam" id="PF04413">
    <property type="entry name" value="Glycos_transf_N"/>
    <property type="match status" value="1"/>
</dbReference>
<dbReference type="AlphaFoldDB" id="A0A285IPW5"/>
<evidence type="ECO:0000256" key="14">
    <source>
        <dbReference type="ARBA" id="ARBA00023136"/>
    </source>
</evidence>
<keyword evidence="11 18" id="KW-0067">ATP-binding</keyword>
<dbReference type="SUPFAM" id="SSF53756">
    <property type="entry name" value="UDP-Glycosyltransferase/glycogen phosphorylase"/>
    <property type="match status" value="1"/>
</dbReference>
<protein>
    <recommendedName>
        <fullName evidence="15 18">3-deoxy-D-manno-octulosonic acid kinase</fullName>
        <shortName evidence="18">Kdo kinase</shortName>
        <ecNumber evidence="18">2.7.1.166</ecNumber>
    </recommendedName>
</protein>
<dbReference type="GO" id="GO:0009245">
    <property type="term" value="P:lipid A biosynthetic process"/>
    <property type="evidence" value="ECO:0007669"/>
    <property type="project" value="TreeGrafter"/>
</dbReference>
<keyword evidence="21" id="KW-0812">Transmembrane</keyword>
<dbReference type="Gene3D" id="3.40.50.2000">
    <property type="entry name" value="Glycogen Phosphorylase B"/>
    <property type="match status" value="1"/>
</dbReference>
<evidence type="ECO:0000256" key="11">
    <source>
        <dbReference type="ARBA" id="ARBA00022840"/>
    </source>
</evidence>
<dbReference type="Gene3D" id="1.10.510.10">
    <property type="entry name" value="Transferase(Phosphotransferase) domain 1"/>
    <property type="match status" value="1"/>
</dbReference>
<dbReference type="PANTHER" id="PTHR42755">
    <property type="entry name" value="3-DEOXY-MANNO-OCTULOSONATE CYTIDYLYLTRANSFERASE"/>
    <property type="match status" value="1"/>
</dbReference>
<keyword evidence="24" id="KW-1185">Reference proteome</keyword>
<organism evidence="23 24">
    <name type="scientific">Arsukibacterium tuosuense</name>
    <dbReference type="NCBI Taxonomy" id="1323745"/>
    <lineage>
        <taxon>Bacteria</taxon>
        <taxon>Pseudomonadati</taxon>
        <taxon>Pseudomonadota</taxon>
        <taxon>Gammaproteobacteria</taxon>
        <taxon>Chromatiales</taxon>
        <taxon>Chromatiaceae</taxon>
        <taxon>Arsukibacterium</taxon>
    </lineage>
</organism>
<evidence type="ECO:0000256" key="10">
    <source>
        <dbReference type="ARBA" id="ARBA00022777"/>
    </source>
</evidence>
<evidence type="ECO:0000256" key="3">
    <source>
        <dbReference type="ARBA" id="ARBA00004713"/>
    </source>
</evidence>
<keyword evidence="8 18" id="KW-0808">Transferase</keyword>
<proteinExistence type="inferred from homology"/>
<dbReference type="InterPro" id="IPR022826">
    <property type="entry name" value="KDO_kinase"/>
</dbReference>
<evidence type="ECO:0000256" key="20">
    <source>
        <dbReference type="PIRSR" id="PIRSR639901-2"/>
    </source>
</evidence>
<evidence type="ECO:0000313" key="23">
    <source>
        <dbReference type="EMBL" id="SNY50012.1"/>
    </source>
</evidence>
<dbReference type="GO" id="GO:0043842">
    <property type="term" value="F:Kdo transferase activity"/>
    <property type="evidence" value="ECO:0007669"/>
    <property type="project" value="UniProtKB-EC"/>
</dbReference>
<reference evidence="24" key="1">
    <citation type="submission" date="2017-09" db="EMBL/GenBank/DDBJ databases">
        <authorList>
            <person name="Varghese N."/>
            <person name="Submissions S."/>
        </authorList>
    </citation>
    <scope>NUCLEOTIDE SEQUENCE [LARGE SCALE GENOMIC DNA]</scope>
    <source>
        <strain evidence="24">CGMCC 1.12461</strain>
    </source>
</reference>
<sequence length="675" mass="76245">MAQALSRVAYQLALYLGLLPLLAYLGWRTLRDRRYGERLAERFGWLPGHIRAGGIVVHTVSVGEAIAAIPLIKQLQQQYPGKLITVTCTTPTGSATIRSRLGETVQHCYLPFDYPGAVRRFINQLQPQLIVILETELWPNLLQQCHRALIPTVLVNARLSARSARGYRRFAWLTRPALQQVSLLLAQDKASARRFQALGHTRVQVVGNLKFELRLPDNLDALSAELVPALTDRLVWVAGSTHEGEDEQLIAMYRQLQQQFSNLLLVLVPRHPERFNKVAALVTNAGLQLWRRSSSGVPAAGTEVALVDSMGELLSWYQQASLVFIGGSLINRGGHNPLEAICFGKAIQTGPHYFNFADAYNQLAQRQAVSIVQDAAQLQHNTAALLADTLLRQQQGERARRFYQSQQGAVVRSAKAIAALCGDALQNVRRHASGSSLYWYRADVFDDIAAGQFEPRWWQQQQAVTGSSTGRNTAWFVRHLHQGRQQQLVLRHYYRGGLAGKVNKDRFFYQSALYSRAMQEFALLQWMRQQGLAVPSPVAARYRQTGLSYRADLLIERISDARDLATILHSERALQDSEWQAVGMAIARLHTAGVDHTDLNCRNILLDNSGTIWLIDFDKCRRRPPGHWQQQNLQRLLRSLHKEQAKLSPFHWHATAWQNVINGYLQLKKPLNPYN</sequence>
<dbReference type="EC" id="2.7.1.166" evidence="18"/>
<feature type="active site" evidence="18">
    <location>
        <position position="598"/>
    </location>
</feature>
<evidence type="ECO:0000256" key="18">
    <source>
        <dbReference type="HAMAP-Rule" id="MF_00521"/>
    </source>
</evidence>
<keyword evidence="12" id="KW-0735">Signal-anchor</keyword>
<dbReference type="RefSeq" id="WP_097110851.1">
    <property type="nucleotide sequence ID" value="NZ_OBEB01000002.1"/>
</dbReference>
<evidence type="ECO:0000256" key="2">
    <source>
        <dbReference type="ARBA" id="ARBA00004515"/>
    </source>
</evidence>
<dbReference type="PANTHER" id="PTHR42755:SF1">
    <property type="entry name" value="3-DEOXY-D-MANNO-OCTULOSONIC ACID TRANSFERASE, MITOCHONDRIAL-RELATED"/>
    <property type="match status" value="1"/>
</dbReference>
<dbReference type="GO" id="GO:0009244">
    <property type="term" value="P:lipopolysaccharide core region biosynthetic process"/>
    <property type="evidence" value="ECO:0007669"/>
    <property type="project" value="UniProtKB-UniRule"/>
</dbReference>
<evidence type="ECO:0000256" key="1">
    <source>
        <dbReference type="ARBA" id="ARBA00004388"/>
    </source>
</evidence>
<feature type="site" description="Transition state stabilizer" evidence="20">
    <location>
        <position position="134"/>
    </location>
</feature>
<dbReference type="UniPathway" id="UPA00958"/>
<keyword evidence="21" id="KW-1133">Transmembrane helix</keyword>
<dbReference type="Pfam" id="PF06293">
    <property type="entry name" value="Kdo"/>
    <property type="match status" value="1"/>
</dbReference>
<evidence type="ECO:0000256" key="15">
    <source>
        <dbReference type="ARBA" id="ARBA00029511"/>
    </source>
</evidence>
<keyword evidence="7 18" id="KW-0997">Cell inner membrane</keyword>
<dbReference type="FunFam" id="3.40.50.2000:FF:000032">
    <property type="entry name" value="3-deoxy-D-manno-octulosonic acid transferase"/>
    <property type="match status" value="1"/>
</dbReference>
<dbReference type="InterPro" id="IPR038107">
    <property type="entry name" value="Glycos_transf_N_sf"/>
</dbReference>
<evidence type="ECO:0000256" key="13">
    <source>
        <dbReference type="ARBA" id="ARBA00022985"/>
    </source>
</evidence>
<dbReference type="InterPro" id="IPR039901">
    <property type="entry name" value="Kdotransferase"/>
</dbReference>
<dbReference type="InterPro" id="IPR011009">
    <property type="entry name" value="Kinase-like_dom_sf"/>
</dbReference>
<comment type="catalytic activity">
    <reaction evidence="16 18">
        <text>an alpha-Kdo-(2-&gt;6)-lipid IVA + ATP = a 4-O-phospho-alpha-Kdo-(2-&gt;6)-lipid IVA + ADP + H(+)</text>
        <dbReference type="Rhea" id="RHEA:74271"/>
        <dbReference type="ChEBI" id="CHEBI:15378"/>
        <dbReference type="ChEBI" id="CHEBI:30616"/>
        <dbReference type="ChEBI" id="CHEBI:176428"/>
        <dbReference type="ChEBI" id="CHEBI:193140"/>
        <dbReference type="ChEBI" id="CHEBI:456216"/>
        <dbReference type="EC" id="2.7.1.166"/>
    </reaction>
</comment>
<keyword evidence="14 18" id="KW-0472">Membrane</keyword>
<feature type="active site" description="Proton acceptor" evidence="19">
    <location>
        <position position="64"/>
    </location>
</feature>
<feature type="site" description="Transition state stabilizer" evidence="20">
    <location>
        <position position="210"/>
    </location>
</feature>
<dbReference type="SUPFAM" id="SSF56112">
    <property type="entry name" value="Protein kinase-like (PK-like)"/>
    <property type="match status" value="1"/>
</dbReference>
<dbReference type="EMBL" id="OBEB01000002">
    <property type="protein sequence ID" value="SNY50012.1"/>
    <property type="molecule type" value="Genomic_DNA"/>
</dbReference>
<dbReference type="Gene3D" id="3.40.50.11720">
    <property type="entry name" value="3-Deoxy-D-manno-octulosonic-acid transferase, N-terminal domain"/>
    <property type="match status" value="1"/>
</dbReference>
<evidence type="ECO:0000256" key="12">
    <source>
        <dbReference type="ARBA" id="ARBA00022968"/>
    </source>
</evidence>
<keyword evidence="9 18" id="KW-0547">Nucleotide-binding</keyword>
<comment type="function">
    <text evidence="18">Catalyzes the ATP-dependent phosphorylation of the 3-deoxy-D-manno-octulosonic acid (Kdo) residue in Kdo-lipid IV(A) at the 4-OH position.</text>
</comment>
<name>A0A285IPW5_9GAMM</name>
<evidence type="ECO:0000313" key="24">
    <source>
        <dbReference type="Proteomes" id="UP000219353"/>
    </source>
</evidence>
<evidence type="ECO:0000256" key="6">
    <source>
        <dbReference type="ARBA" id="ARBA00022475"/>
    </source>
</evidence>
<evidence type="ECO:0000256" key="16">
    <source>
        <dbReference type="ARBA" id="ARBA00034417"/>
    </source>
</evidence>
<evidence type="ECO:0000256" key="9">
    <source>
        <dbReference type="ARBA" id="ARBA00022741"/>
    </source>
</evidence>
<evidence type="ECO:0000256" key="7">
    <source>
        <dbReference type="ARBA" id="ARBA00022519"/>
    </source>
</evidence>
<dbReference type="FunFam" id="3.40.50.11720:FF:000001">
    <property type="entry name" value="3-deoxy-D-manno-octulosonic acid transferase"/>
    <property type="match status" value="1"/>
</dbReference>
<dbReference type="GO" id="GO:0016773">
    <property type="term" value="F:phosphotransferase activity, alcohol group as acceptor"/>
    <property type="evidence" value="ECO:0007669"/>
    <property type="project" value="UniProtKB-UniRule"/>
</dbReference>
<feature type="domain" description="3-deoxy-D-manno-octulosonic-acid transferase N-terminal" evidence="22">
    <location>
        <begin position="37"/>
        <end position="212"/>
    </location>
</feature>
<evidence type="ECO:0000256" key="4">
    <source>
        <dbReference type="ARBA" id="ARBA00006380"/>
    </source>
</evidence>
<evidence type="ECO:0000256" key="17">
    <source>
        <dbReference type="ARBA" id="ARBA00049183"/>
    </source>
</evidence>
<comment type="pathway">
    <text evidence="3 18">Bacterial outer membrane biogenesis; LPS core biosynthesis.</text>
</comment>
<dbReference type="HAMAP" id="MF_00521">
    <property type="entry name" value="KDO_kinase"/>
    <property type="match status" value="1"/>
</dbReference>